<dbReference type="InterPro" id="IPR001296">
    <property type="entry name" value="Glyco_trans_1"/>
</dbReference>
<name>X1L0A7_9ZZZZ</name>
<feature type="domain" description="Glycosyltransferase 2-like" evidence="3">
    <location>
        <begin position="398"/>
        <end position="483"/>
    </location>
</feature>
<evidence type="ECO:0000256" key="1">
    <source>
        <dbReference type="ARBA" id="ARBA00022679"/>
    </source>
</evidence>
<dbReference type="InterPro" id="IPR001173">
    <property type="entry name" value="Glyco_trans_2-like"/>
</dbReference>
<feature type="non-terminal residue" evidence="5">
    <location>
        <position position="486"/>
    </location>
</feature>
<dbReference type="InterPro" id="IPR029044">
    <property type="entry name" value="Nucleotide-diphossugar_trans"/>
</dbReference>
<accession>X1L0A7</accession>
<dbReference type="Gene3D" id="3.40.50.2000">
    <property type="entry name" value="Glycogen Phosphorylase B"/>
    <property type="match status" value="2"/>
</dbReference>
<dbReference type="InterPro" id="IPR028098">
    <property type="entry name" value="Glyco_trans_4-like_N"/>
</dbReference>
<dbReference type="SUPFAM" id="SSF53756">
    <property type="entry name" value="UDP-Glycosyltransferase/glycogen phosphorylase"/>
    <property type="match status" value="1"/>
</dbReference>
<dbReference type="PANTHER" id="PTHR46401">
    <property type="entry name" value="GLYCOSYLTRANSFERASE WBBK-RELATED"/>
    <property type="match status" value="1"/>
</dbReference>
<dbReference type="Gene3D" id="3.90.550.10">
    <property type="entry name" value="Spore Coat Polysaccharide Biosynthesis Protein SpsA, Chain A"/>
    <property type="match status" value="1"/>
</dbReference>
<proteinExistence type="predicted"/>
<feature type="domain" description="Glycosyltransferase subfamily 4-like N-terminal" evidence="4">
    <location>
        <begin position="18"/>
        <end position="175"/>
    </location>
</feature>
<dbReference type="EMBL" id="BARV01000259">
    <property type="protein sequence ID" value="GAH95869.1"/>
    <property type="molecule type" value="Genomic_DNA"/>
</dbReference>
<reference evidence="5" key="1">
    <citation type="journal article" date="2014" name="Front. Microbiol.">
        <title>High frequency of phylogenetically diverse reductive dehalogenase-homologous genes in deep subseafloor sedimentary metagenomes.</title>
        <authorList>
            <person name="Kawai M."/>
            <person name="Futagami T."/>
            <person name="Toyoda A."/>
            <person name="Takaki Y."/>
            <person name="Nishi S."/>
            <person name="Hori S."/>
            <person name="Arai W."/>
            <person name="Tsubouchi T."/>
            <person name="Morono Y."/>
            <person name="Uchiyama I."/>
            <person name="Ito T."/>
            <person name="Fujiyama A."/>
            <person name="Inagaki F."/>
            <person name="Takami H."/>
        </authorList>
    </citation>
    <scope>NUCLEOTIDE SEQUENCE</scope>
    <source>
        <strain evidence="5">Expedition CK06-06</strain>
    </source>
</reference>
<dbReference type="AlphaFoldDB" id="X1L0A7"/>
<dbReference type="Pfam" id="PF00535">
    <property type="entry name" value="Glycos_transf_2"/>
    <property type="match status" value="1"/>
</dbReference>
<dbReference type="PANTHER" id="PTHR46401:SF2">
    <property type="entry name" value="GLYCOSYLTRANSFERASE WBBK-RELATED"/>
    <property type="match status" value="1"/>
</dbReference>
<dbReference type="Pfam" id="PF00534">
    <property type="entry name" value="Glycos_transf_1"/>
    <property type="match status" value="1"/>
</dbReference>
<gene>
    <name evidence="5" type="ORF">S06H3_01115</name>
</gene>
<comment type="caution">
    <text evidence="5">The sequence shown here is derived from an EMBL/GenBank/DDBJ whole genome shotgun (WGS) entry which is preliminary data.</text>
</comment>
<evidence type="ECO:0008006" key="6">
    <source>
        <dbReference type="Google" id="ProtNLM"/>
    </source>
</evidence>
<evidence type="ECO:0000259" key="3">
    <source>
        <dbReference type="Pfam" id="PF00535"/>
    </source>
</evidence>
<feature type="domain" description="Glycosyl transferase family 1" evidence="2">
    <location>
        <begin position="186"/>
        <end position="350"/>
    </location>
</feature>
<dbReference type="SUPFAM" id="SSF53448">
    <property type="entry name" value="Nucleotide-diphospho-sugar transferases"/>
    <property type="match status" value="1"/>
</dbReference>
<dbReference type="GO" id="GO:0009103">
    <property type="term" value="P:lipopolysaccharide biosynthetic process"/>
    <property type="evidence" value="ECO:0007669"/>
    <property type="project" value="TreeGrafter"/>
</dbReference>
<evidence type="ECO:0000259" key="2">
    <source>
        <dbReference type="Pfam" id="PF00534"/>
    </source>
</evidence>
<dbReference type="Pfam" id="PF13439">
    <property type="entry name" value="Glyco_transf_4"/>
    <property type="match status" value="1"/>
</dbReference>
<protein>
    <recommendedName>
        <fullName evidence="6">Glycosyltransferase</fullName>
    </recommendedName>
</protein>
<evidence type="ECO:0000259" key="4">
    <source>
        <dbReference type="Pfam" id="PF13439"/>
    </source>
</evidence>
<dbReference type="GO" id="GO:0016757">
    <property type="term" value="F:glycosyltransferase activity"/>
    <property type="evidence" value="ECO:0007669"/>
    <property type="project" value="InterPro"/>
</dbReference>
<organism evidence="5">
    <name type="scientific">marine sediment metagenome</name>
    <dbReference type="NCBI Taxonomy" id="412755"/>
    <lineage>
        <taxon>unclassified sequences</taxon>
        <taxon>metagenomes</taxon>
        <taxon>ecological metagenomes</taxon>
    </lineage>
</organism>
<dbReference type="CDD" id="cd03801">
    <property type="entry name" value="GT4_PimA-like"/>
    <property type="match status" value="1"/>
</dbReference>
<evidence type="ECO:0000313" key="5">
    <source>
        <dbReference type="EMBL" id="GAH95869.1"/>
    </source>
</evidence>
<keyword evidence="1" id="KW-0808">Transferase</keyword>
<sequence length="486" mass="55800">MKKTNLAFITDRMIKGHGVDLVVDRLADGLAKSGYNCKVYCNYFDETFTNRKSYGIEKLHYFKPADNPIIYERRIRKLVPYLNSRNVDLFIIQSFPFYSLIPKLNKPVLVVDHGIISVGGLPLKRRIRFKYMEISQNLSYFKKAKKIVAVSKYLLNRLPKKIRGKATYIYNGCDHYQQRVLSTEDIDNFRKKIGAGPEDIIILYVGRLNLTNQPYKGLAELANIYQTLSKKYKNIKLLAVGYGSKNDEELLKNQGILAISNAPEELMPLIYKSCNIYATCSHWEGFDLPIAEAQSFNKPTICYRIGAHPEVSVDGKTGFIVDNTQEFTEKLDILISDSKLRLEMGKNGTEYAKKFSWENIVKKYDKVIKNILGLKDSDVLVKKYKDKIKPAKSKRVAVIIVNYNSSYSCLKECLDSIKNQSHKNIEIIIFDNNSTNNVLDSIKKEYRYIKVILSERNLGLGEALNQAIKHTDCEYVLISNFDITYN</sequence>